<feature type="domain" description="C2H2-type" evidence="9">
    <location>
        <begin position="483"/>
        <end position="506"/>
    </location>
</feature>
<dbReference type="PROSITE" id="PS50157">
    <property type="entry name" value="ZINC_FINGER_C2H2_2"/>
    <property type="match status" value="2"/>
</dbReference>
<feature type="compositionally biased region" description="Basic and acidic residues" evidence="8">
    <location>
        <begin position="461"/>
        <end position="470"/>
    </location>
</feature>
<sequence length="560" mass="61013">MDQSSQILRYLSMASHNNGLFEANELSSSTSTSTPTTAPAAVSIPASIPVSATLLSTASTHIFIPTTITVMPLPGQAAALDFDMTFGTLEDATGAGLSFPSNTLSSDNIDDALTSLLSADQDLPWDIPTSKQQQQQQHHHQTQPQSQSQPAIVFPIPNLMTAARFTTPELSPATSAYCTPAVQSIRSPLNFDSLGLEELGYQSGSSPSLDWNSSPSELDAFSNSQHSQESLELDYRIHLMSLGGVTATASTTATTSSMSAPVDFTLYPDIFTPTTALSNYDPDAILAAIVEESSPFESEIDYTPLHSTCTSPIMPPDCTDLFGGITRTLTMPVSVAYPTASIPTSSTAASSLGFPSMPTSSSTCRMRPGAQQAPPTVKRHRRRRRTSEEEARVMPEDGETNPDARPRFQCSVCQKTFSRPFNLRSHRATHLGVKPFVCTHKVKADHHREQDHDEENEEQEESRQQLHQDEEIDLHIDSTERICGWRFARRHDLERHVRSRHSAEKMFACKNCGAKCGRNDAFKRHLQRHAACGIAAAREKAEAEAEAAAAAAAVVNRNIL</sequence>
<proteinExistence type="predicted"/>
<dbReference type="GO" id="GO:0000978">
    <property type="term" value="F:RNA polymerase II cis-regulatory region sequence-specific DNA binding"/>
    <property type="evidence" value="ECO:0007669"/>
    <property type="project" value="TreeGrafter"/>
</dbReference>
<feature type="domain" description="C2H2-type" evidence="9">
    <location>
        <begin position="408"/>
        <end position="435"/>
    </location>
</feature>
<dbReference type="SUPFAM" id="SSF57667">
    <property type="entry name" value="beta-beta-alpha zinc fingers"/>
    <property type="match status" value="2"/>
</dbReference>
<keyword evidence="6" id="KW-0539">Nucleus</keyword>
<evidence type="ECO:0000256" key="8">
    <source>
        <dbReference type="SAM" id="MobiDB-lite"/>
    </source>
</evidence>
<evidence type="ECO:0000256" key="1">
    <source>
        <dbReference type="ARBA" id="ARBA00004123"/>
    </source>
</evidence>
<feature type="compositionally biased region" description="Low complexity" evidence="8">
    <location>
        <begin position="204"/>
        <end position="216"/>
    </location>
</feature>
<keyword evidence="11" id="KW-1185">Reference proteome</keyword>
<keyword evidence="4 7" id="KW-0863">Zinc-finger</keyword>
<evidence type="ECO:0000256" key="3">
    <source>
        <dbReference type="ARBA" id="ARBA00022737"/>
    </source>
</evidence>
<feature type="region of interest" description="Disordered" evidence="8">
    <location>
        <begin position="204"/>
        <end position="225"/>
    </location>
</feature>
<evidence type="ECO:0000259" key="9">
    <source>
        <dbReference type="PROSITE" id="PS50157"/>
    </source>
</evidence>
<dbReference type="PROSITE" id="PS00028">
    <property type="entry name" value="ZINC_FINGER_C2H2_1"/>
    <property type="match status" value="2"/>
</dbReference>
<organism evidence="10 11">
    <name type="scientific">Lunasporangiospora selenospora</name>
    <dbReference type="NCBI Taxonomy" id="979761"/>
    <lineage>
        <taxon>Eukaryota</taxon>
        <taxon>Fungi</taxon>
        <taxon>Fungi incertae sedis</taxon>
        <taxon>Mucoromycota</taxon>
        <taxon>Mortierellomycotina</taxon>
        <taxon>Mortierellomycetes</taxon>
        <taxon>Mortierellales</taxon>
        <taxon>Mortierellaceae</taxon>
        <taxon>Lunasporangiospora</taxon>
    </lineage>
</organism>
<feature type="region of interest" description="Disordered" evidence="8">
    <location>
        <begin position="444"/>
        <end position="470"/>
    </location>
</feature>
<keyword evidence="5" id="KW-0862">Zinc</keyword>
<dbReference type="EMBL" id="JAABOA010001359">
    <property type="protein sequence ID" value="KAF9581705.1"/>
    <property type="molecule type" value="Genomic_DNA"/>
</dbReference>
<evidence type="ECO:0000256" key="6">
    <source>
        <dbReference type="ARBA" id="ARBA00023242"/>
    </source>
</evidence>
<dbReference type="Proteomes" id="UP000780801">
    <property type="component" value="Unassembled WGS sequence"/>
</dbReference>
<comment type="subcellular location">
    <subcellularLocation>
        <location evidence="1">Nucleus</location>
    </subcellularLocation>
</comment>
<evidence type="ECO:0000313" key="11">
    <source>
        <dbReference type="Proteomes" id="UP000780801"/>
    </source>
</evidence>
<evidence type="ECO:0000256" key="7">
    <source>
        <dbReference type="PROSITE-ProRule" id="PRU00042"/>
    </source>
</evidence>
<dbReference type="Pfam" id="PF00096">
    <property type="entry name" value="zf-C2H2"/>
    <property type="match status" value="2"/>
</dbReference>
<dbReference type="Gene3D" id="3.30.160.60">
    <property type="entry name" value="Classic Zinc Finger"/>
    <property type="match status" value="2"/>
</dbReference>
<name>A0A9P6FVZ6_9FUNG</name>
<feature type="region of interest" description="Disordered" evidence="8">
    <location>
        <begin position="347"/>
        <end position="405"/>
    </location>
</feature>
<dbReference type="InterPro" id="IPR013087">
    <property type="entry name" value="Znf_C2H2_type"/>
</dbReference>
<evidence type="ECO:0000256" key="5">
    <source>
        <dbReference type="ARBA" id="ARBA00022833"/>
    </source>
</evidence>
<feature type="compositionally biased region" description="Basic and acidic residues" evidence="8">
    <location>
        <begin position="386"/>
        <end position="395"/>
    </location>
</feature>
<comment type="caution">
    <text evidence="10">The sequence shown here is derived from an EMBL/GenBank/DDBJ whole genome shotgun (WGS) entry which is preliminary data.</text>
</comment>
<dbReference type="AlphaFoldDB" id="A0A9P6FVZ6"/>
<evidence type="ECO:0000313" key="10">
    <source>
        <dbReference type="EMBL" id="KAF9581705.1"/>
    </source>
</evidence>
<dbReference type="GO" id="GO:0005634">
    <property type="term" value="C:nucleus"/>
    <property type="evidence" value="ECO:0007669"/>
    <property type="project" value="UniProtKB-SubCell"/>
</dbReference>
<dbReference type="InterPro" id="IPR050527">
    <property type="entry name" value="Snail/Krueppel_Znf"/>
</dbReference>
<keyword evidence="3" id="KW-0677">Repeat</keyword>
<accession>A0A9P6FVZ6</accession>
<feature type="region of interest" description="Disordered" evidence="8">
    <location>
        <begin position="123"/>
        <end position="151"/>
    </location>
</feature>
<reference evidence="10" key="1">
    <citation type="journal article" date="2020" name="Fungal Divers.">
        <title>Resolving the Mortierellaceae phylogeny through synthesis of multi-gene phylogenetics and phylogenomics.</title>
        <authorList>
            <person name="Vandepol N."/>
            <person name="Liber J."/>
            <person name="Desiro A."/>
            <person name="Na H."/>
            <person name="Kennedy M."/>
            <person name="Barry K."/>
            <person name="Grigoriev I.V."/>
            <person name="Miller A.N."/>
            <person name="O'Donnell K."/>
            <person name="Stajich J.E."/>
            <person name="Bonito G."/>
        </authorList>
    </citation>
    <scope>NUCLEOTIDE SEQUENCE</scope>
    <source>
        <strain evidence="10">KOD1015</strain>
    </source>
</reference>
<dbReference type="OrthoDB" id="4748970at2759"/>
<protein>
    <recommendedName>
        <fullName evidence="9">C2H2-type domain-containing protein</fullName>
    </recommendedName>
</protein>
<keyword evidence="2" id="KW-0479">Metal-binding</keyword>
<gene>
    <name evidence="10" type="ORF">BGW38_001176</name>
</gene>
<dbReference type="PANTHER" id="PTHR24388:SF54">
    <property type="entry name" value="PROTEIN ESCARGOT"/>
    <property type="match status" value="1"/>
</dbReference>
<dbReference type="GO" id="GO:0000981">
    <property type="term" value="F:DNA-binding transcription factor activity, RNA polymerase II-specific"/>
    <property type="evidence" value="ECO:0007669"/>
    <property type="project" value="TreeGrafter"/>
</dbReference>
<evidence type="ECO:0000256" key="2">
    <source>
        <dbReference type="ARBA" id="ARBA00022723"/>
    </source>
</evidence>
<evidence type="ECO:0000256" key="4">
    <source>
        <dbReference type="ARBA" id="ARBA00022771"/>
    </source>
</evidence>
<dbReference type="InterPro" id="IPR036236">
    <property type="entry name" value="Znf_C2H2_sf"/>
</dbReference>
<feature type="compositionally biased region" description="Low complexity" evidence="8">
    <location>
        <begin position="128"/>
        <end position="150"/>
    </location>
</feature>
<dbReference type="GO" id="GO:0008270">
    <property type="term" value="F:zinc ion binding"/>
    <property type="evidence" value="ECO:0007669"/>
    <property type="project" value="UniProtKB-KW"/>
</dbReference>
<dbReference type="SMART" id="SM00355">
    <property type="entry name" value="ZnF_C2H2"/>
    <property type="match status" value="3"/>
</dbReference>
<dbReference type="PANTHER" id="PTHR24388">
    <property type="entry name" value="ZINC FINGER PROTEIN"/>
    <property type="match status" value="1"/>
</dbReference>